<evidence type="ECO:0000313" key="1">
    <source>
        <dbReference type="EMBL" id="GBN61173.1"/>
    </source>
</evidence>
<sequence length="140" mass="15861">MTASGLLVHQRKLVCIFCSKSHNSLDCFVAQKISLEEKQRDLKGKMMFPYLKFGHNSKRYKAILKCIISNRHHVPVMCPILTTFSEKRSEDHVVNEEGSSGQGLTALSSFSKSLKVFSQTLLIDSKGSHKCIRVWAFREA</sequence>
<dbReference type="Proteomes" id="UP000499080">
    <property type="component" value="Unassembled WGS sequence"/>
</dbReference>
<dbReference type="AlphaFoldDB" id="A0A4Y2QDR2"/>
<protein>
    <submittedName>
        <fullName evidence="1">Uncharacterized protein</fullName>
    </submittedName>
</protein>
<keyword evidence="2" id="KW-1185">Reference proteome</keyword>
<organism evidence="1 2">
    <name type="scientific">Araneus ventricosus</name>
    <name type="common">Orbweaver spider</name>
    <name type="synonym">Epeira ventricosa</name>
    <dbReference type="NCBI Taxonomy" id="182803"/>
    <lineage>
        <taxon>Eukaryota</taxon>
        <taxon>Metazoa</taxon>
        <taxon>Ecdysozoa</taxon>
        <taxon>Arthropoda</taxon>
        <taxon>Chelicerata</taxon>
        <taxon>Arachnida</taxon>
        <taxon>Araneae</taxon>
        <taxon>Araneomorphae</taxon>
        <taxon>Entelegynae</taxon>
        <taxon>Araneoidea</taxon>
        <taxon>Araneidae</taxon>
        <taxon>Araneus</taxon>
    </lineage>
</organism>
<gene>
    <name evidence="1" type="ORF">AVEN_11218_1</name>
</gene>
<evidence type="ECO:0000313" key="2">
    <source>
        <dbReference type="Proteomes" id="UP000499080"/>
    </source>
</evidence>
<accession>A0A4Y2QDR2</accession>
<dbReference type="EMBL" id="BGPR01013560">
    <property type="protein sequence ID" value="GBN61173.1"/>
    <property type="molecule type" value="Genomic_DNA"/>
</dbReference>
<comment type="caution">
    <text evidence="1">The sequence shown here is derived from an EMBL/GenBank/DDBJ whole genome shotgun (WGS) entry which is preliminary data.</text>
</comment>
<reference evidence="1 2" key="1">
    <citation type="journal article" date="2019" name="Sci. Rep.">
        <title>Orb-weaving spider Araneus ventricosus genome elucidates the spidroin gene catalogue.</title>
        <authorList>
            <person name="Kono N."/>
            <person name="Nakamura H."/>
            <person name="Ohtoshi R."/>
            <person name="Moran D.A.P."/>
            <person name="Shinohara A."/>
            <person name="Yoshida Y."/>
            <person name="Fujiwara M."/>
            <person name="Mori M."/>
            <person name="Tomita M."/>
            <person name="Arakawa K."/>
        </authorList>
    </citation>
    <scope>NUCLEOTIDE SEQUENCE [LARGE SCALE GENOMIC DNA]</scope>
</reference>
<dbReference type="OrthoDB" id="6437832at2759"/>
<name>A0A4Y2QDR2_ARAVE</name>
<proteinExistence type="predicted"/>